<comment type="caution">
    <text evidence="1">The sequence shown here is derived from an EMBL/GenBank/DDBJ whole genome shotgun (WGS) entry which is preliminary data.</text>
</comment>
<gene>
    <name evidence="1" type="ORF">DAI13_07190</name>
</gene>
<dbReference type="Proteomes" id="UP000244140">
    <property type="component" value="Unassembled WGS sequence"/>
</dbReference>
<organism evidence="1 2">
    <name type="scientific">Enterococcus faecalis</name>
    <name type="common">Streptococcus faecalis</name>
    <dbReference type="NCBI Taxonomy" id="1351"/>
    <lineage>
        <taxon>Bacteria</taxon>
        <taxon>Bacillati</taxon>
        <taxon>Bacillota</taxon>
        <taxon>Bacilli</taxon>
        <taxon>Lactobacillales</taxon>
        <taxon>Enterococcaceae</taxon>
        <taxon>Enterococcus</taxon>
    </lineage>
</organism>
<name>A0A855U886_ENTFL</name>
<dbReference type="AlphaFoldDB" id="A0A855U886"/>
<evidence type="ECO:0000313" key="2">
    <source>
        <dbReference type="Proteomes" id="UP000244140"/>
    </source>
</evidence>
<evidence type="ECO:0000313" key="1">
    <source>
        <dbReference type="EMBL" id="PTN77537.1"/>
    </source>
</evidence>
<dbReference type="EMBL" id="PZZH01000001">
    <property type="protein sequence ID" value="PTN77537.1"/>
    <property type="molecule type" value="Genomic_DNA"/>
</dbReference>
<protein>
    <submittedName>
        <fullName evidence="1">Uncharacterized protein</fullName>
    </submittedName>
</protein>
<proteinExistence type="predicted"/>
<sequence length="93" mass="11466">MMTPYELRERLKRDVPEVTIYPILTNPYYSEEEYQDVLKDQLKLKKDIETDNMVTLPLFSWKEKKLKMDKFYEKGWYKPKLYTLPKSMFRSED</sequence>
<accession>A0A855U886</accession>
<dbReference type="RefSeq" id="WP_002405796.1">
    <property type="nucleotide sequence ID" value="NZ_CAXOFY010000014.1"/>
</dbReference>
<reference evidence="1 2" key="1">
    <citation type="submission" date="2018-04" db="EMBL/GenBank/DDBJ databases">
        <authorList>
            <person name="Van Tyne D."/>
        </authorList>
    </citation>
    <scope>NUCLEOTIDE SEQUENCE [LARGE SCALE GENOMIC DNA]</scope>
    <source>
        <strain evidence="1 2">B2535</strain>
    </source>
</reference>